<organism evidence="2 3">
    <name type="scientific">Streptomyces zhaozhouensis</name>
    <dbReference type="NCBI Taxonomy" id="1300267"/>
    <lineage>
        <taxon>Bacteria</taxon>
        <taxon>Bacillati</taxon>
        <taxon>Actinomycetota</taxon>
        <taxon>Actinomycetes</taxon>
        <taxon>Kitasatosporales</taxon>
        <taxon>Streptomycetaceae</taxon>
        <taxon>Streptomyces</taxon>
    </lineage>
</organism>
<keyword evidence="1" id="KW-0812">Transmembrane</keyword>
<sequence length="193" mass="21464">MRDPEIIASFGGQGEVSLTVVHHPARVVAIAHEYGYVLDDYAMTVRPTRFRMRFVRDDSEDARRRAAWADHHYRASGAWWASCWPTPPPPAGVSPEDAAAYRIAVHEQRHHPWRHPLLAFGLLLFLALVGAWALADVSMPLAVLLPVAVAGLGGWLVVWSGRKARAALSTHAATLERFERQRVYPAHGLPGER</sequence>
<keyword evidence="1" id="KW-1133">Transmembrane helix</keyword>
<dbReference type="Proteomes" id="UP000219072">
    <property type="component" value="Unassembled WGS sequence"/>
</dbReference>
<evidence type="ECO:0000313" key="3">
    <source>
        <dbReference type="Proteomes" id="UP000219072"/>
    </source>
</evidence>
<dbReference type="AlphaFoldDB" id="A0A286DVI3"/>
<proteinExistence type="predicted"/>
<name>A0A286DVI3_9ACTN</name>
<feature type="transmembrane region" description="Helical" evidence="1">
    <location>
        <begin position="117"/>
        <end position="135"/>
    </location>
</feature>
<dbReference type="OrthoDB" id="4173022at2"/>
<evidence type="ECO:0000313" key="2">
    <source>
        <dbReference type="EMBL" id="SOD62677.1"/>
    </source>
</evidence>
<dbReference type="EMBL" id="OCNE01000007">
    <property type="protein sequence ID" value="SOD62677.1"/>
    <property type="molecule type" value="Genomic_DNA"/>
</dbReference>
<keyword evidence="1" id="KW-0472">Membrane</keyword>
<protein>
    <submittedName>
        <fullName evidence="2">Uncharacterized protein</fullName>
    </submittedName>
</protein>
<reference evidence="2 3" key="1">
    <citation type="submission" date="2017-09" db="EMBL/GenBank/DDBJ databases">
        <authorList>
            <person name="Ehlers B."/>
            <person name="Leendertz F.H."/>
        </authorList>
    </citation>
    <scope>NUCLEOTIDE SEQUENCE [LARGE SCALE GENOMIC DNA]</scope>
    <source>
        <strain evidence="2 3">CGMCC 4.7095</strain>
    </source>
</reference>
<dbReference type="RefSeq" id="WP_097231150.1">
    <property type="nucleotide sequence ID" value="NZ_OCNE01000007.1"/>
</dbReference>
<accession>A0A286DVI3</accession>
<keyword evidence="3" id="KW-1185">Reference proteome</keyword>
<evidence type="ECO:0000256" key="1">
    <source>
        <dbReference type="SAM" id="Phobius"/>
    </source>
</evidence>
<feature type="transmembrane region" description="Helical" evidence="1">
    <location>
        <begin position="141"/>
        <end position="159"/>
    </location>
</feature>
<gene>
    <name evidence="2" type="ORF">SAMN06297387_10750</name>
</gene>